<keyword evidence="5" id="KW-0249">Electron transport</keyword>
<dbReference type="Pfam" id="PF04800">
    <property type="entry name" value="NDUS4"/>
    <property type="match status" value="1"/>
</dbReference>
<dbReference type="InterPro" id="IPR038532">
    <property type="entry name" value="NDUFS4-like_sf"/>
</dbReference>
<organism evidence="7 8">
    <name type="scientific">Rhodoblastus acidophilus</name>
    <name type="common">Rhodopseudomonas acidophila</name>
    <dbReference type="NCBI Taxonomy" id="1074"/>
    <lineage>
        <taxon>Bacteria</taxon>
        <taxon>Pseudomonadati</taxon>
        <taxon>Pseudomonadota</taxon>
        <taxon>Alphaproteobacteria</taxon>
        <taxon>Hyphomicrobiales</taxon>
        <taxon>Rhodoblastaceae</taxon>
        <taxon>Rhodoblastus</taxon>
    </lineage>
</organism>
<dbReference type="InterPro" id="IPR006885">
    <property type="entry name" value="NADH_UbQ_FeS_4_mit-like"/>
</dbReference>
<keyword evidence="3" id="KW-0679">Respiratory chain</keyword>
<evidence type="ECO:0000256" key="4">
    <source>
        <dbReference type="ARBA" id="ARBA00022946"/>
    </source>
</evidence>
<evidence type="ECO:0000256" key="5">
    <source>
        <dbReference type="ARBA" id="ARBA00022982"/>
    </source>
</evidence>
<dbReference type="EMBL" id="FYDG01000008">
    <property type="protein sequence ID" value="SNB77521.1"/>
    <property type="molecule type" value="Genomic_DNA"/>
</dbReference>
<keyword evidence="4" id="KW-0809">Transit peptide</keyword>
<keyword evidence="8" id="KW-1185">Reference proteome</keyword>
<dbReference type="AlphaFoldDB" id="A0A212RXS2"/>
<accession>A0A212RXS2</accession>
<evidence type="ECO:0000313" key="7">
    <source>
        <dbReference type="EMBL" id="SNB77521.1"/>
    </source>
</evidence>
<dbReference type="Gene3D" id="3.30.160.190">
    <property type="entry name" value="atu1810 like domain"/>
    <property type="match status" value="1"/>
</dbReference>
<evidence type="ECO:0000313" key="8">
    <source>
        <dbReference type="Proteomes" id="UP000198418"/>
    </source>
</evidence>
<dbReference type="RefSeq" id="WP_088521524.1">
    <property type="nucleotide sequence ID" value="NZ_FYDG01000008.1"/>
</dbReference>
<dbReference type="PANTHER" id="PTHR12219:SF8">
    <property type="entry name" value="NADH DEHYDROGENASE [UBIQUINONE] IRON-SULFUR PROTEIN 4, MITOCHONDRIAL"/>
    <property type="match status" value="1"/>
</dbReference>
<protein>
    <submittedName>
        <fullName evidence="7">ETC complex I subunit conserved region</fullName>
    </submittedName>
</protein>
<comment type="subcellular location">
    <subcellularLocation>
        <location evidence="1">Membrane</location>
    </subcellularLocation>
</comment>
<keyword evidence="2" id="KW-0813">Transport</keyword>
<dbReference type="GO" id="GO:0016020">
    <property type="term" value="C:membrane"/>
    <property type="evidence" value="ECO:0007669"/>
    <property type="project" value="UniProtKB-SubCell"/>
</dbReference>
<keyword evidence="6" id="KW-0472">Membrane</keyword>
<evidence type="ECO:0000256" key="6">
    <source>
        <dbReference type="ARBA" id="ARBA00023136"/>
    </source>
</evidence>
<name>A0A212RXS2_RHOAC</name>
<reference evidence="8" key="1">
    <citation type="submission" date="2017-06" db="EMBL/GenBank/DDBJ databases">
        <authorList>
            <person name="Varghese N."/>
            <person name="Submissions S."/>
        </authorList>
    </citation>
    <scope>NUCLEOTIDE SEQUENCE [LARGE SCALE GENOMIC DNA]</scope>
    <source>
        <strain evidence="8">DSM 137</strain>
    </source>
</reference>
<dbReference type="GO" id="GO:0022900">
    <property type="term" value="P:electron transport chain"/>
    <property type="evidence" value="ECO:0007669"/>
    <property type="project" value="InterPro"/>
</dbReference>
<dbReference type="PANTHER" id="PTHR12219">
    <property type="entry name" value="NADH-UBIQUINONE OXIDOREDUCTASE"/>
    <property type="match status" value="1"/>
</dbReference>
<evidence type="ECO:0000256" key="3">
    <source>
        <dbReference type="ARBA" id="ARBA00022660"/>
    </source>
</evidence>
<dbReference type="Proteomes" id="UP000198418">
    <property type="component" value="Unassembled WGS sequence"/>
</dbReference>
<proteinExistence type="predicted"/>
<evidence type="ECO:0000256" key="1">
    <source>
        <dbReference type="ARBA" id="ARBA00004370"/>
    </source>
</evidence>
<dbReference type="OrthoDB" id="9799572at2"/>
<evidence type="ECO:0000256" key="2">
    <source>
        <dbReference type="ARBA" id="ARBA00022448"/>
    </source>
</evidence>
<sequence>MTARIFRPAKTATQSGLGKTREWRLEYIPEVPRGIEPLMGWTSSSDMKSQIKLTFPTKEEAVAYAERNGVAYRVEEPNEAKRRVISYSDNFKTNRVAPWTH</sequence>
<gene>
    <name evidence="7" type="ORF">SAMN06265338_108149</name>
</gene>